<dbReference type="RefSeq" id="WP_043068492.1">
    <property type="nucleotide sequence ID" value="NZ_BJOA01000075.1"/>
</dbReference>
<dbReference type="Proteomes" id="UP000037269">
    <property type="component" value="Unassembled WGS sequence"/>
</dbReference>
<gene>
    <name evidence="1" type="ORF">AF333_03760</name>
    <name evidence="2" type="ORF">SAMN04487909_11278</name>
</gene>
<name>A0A0D1UX79_ANEMI</name>
<sequence length="70" mass="7975">MKSFLNEINAIYDIDVLSSKKEAIKAQIIQPIHWAERIELYSQVKLINERIQQLQQGLGSVTVKLIPGVN</sequence>
<dbReference type="EMBL" id="FNED01000012">
    <property type="protein sequence ID" value="SDJ12720.1"/>
    <property type="molecule type" value="Genomic_DNA"/>
</dbReference>
<evidence type="ECO:0000313" key="1">
    <source>
        <dbReference type="EMBL" id="KON94732.1"/>
    </source>
</evidence>
<reference evidence="2 4" key="2">
    <citation type="submission" date="2016-10" db="EMBL/GenBank/DDBJ databases">
        <authorList>
            <person name="de Groot N.N."/>
        </authorList>
    </citation>
    <scope>NUCLEOTIDE SEQUENCE [LARGE SCALE GENOMIC DNA]</scope>
    <source>
        <strain evidence="2 4">DSM 2895</strain>
    </source>
</reference>
<evidence type="ECO:0000313" key="2">
    <source>
        <dbReference type="EMBL" id="SDJ12720.1"/>
    </source>
</evidence>
<dbReference type="Proteomes" id="UP000182836">
    <property type="component" value="Unassembled WGS sequence"/>
</dbReference>
<dbReference type="PATRIC" id="fig|47500.12.peg.2553"/>
<keyword evidence="3" id="KW-1185">Reference proteome</keyword>
<reference evidence="1 3" key="1">
    <citation type="submission" date="2015-07" db="EMBL/GenBank/DDBJ databases">
        <title>Fjat-14205 dsm 2895.</title>
        <authorList>
            <person name="Liu B."/>
            <person name="Wang J."/>
            <person name="Zhu Y."/>
            <person name="Liu G."/>
            <person name="Chen Q."/>
            <person name="Chen Z."/>
            <person name="Lan J."/>
            <person name="Che J."/>
            <person name="Ge C."/>
            <person name="Shi H."/>
            <person name="Pan Z."/>
            <person name="Liu X."/>
        </authorList>
    </citation>
    <scope>NUCLEOTIDE SEQUENCE [LARGE SCALE GENOMIC DNA]</scope>
    <source>
        <strain evidence="1 3">DSM 2895</strain>
    </source>
</reference>
<dbReference type="GeneID" id="42304323"/>
<organism evidence="1 3">
    <name type="scientific">Aneurinibacillus migulanus</name>
    <name type="common">Bacillus migulanus</name>
    <dbReference type="NCBI Taxonomy" id="47500"/>
    <lineage>
        <taxon>Bacteria</taxon>
        <taxon>Bacillati</taxon>
        <taxon>Bacillota</taxon>
        <taxon>Bacilli</taxon>
        <taxon>Bacillales</taxon>
        <taxon>Paenibacillaceae</taxon>
        <taxon>Aneurinibacillus group</taxon>
        <taxon>Aneurinibacillus</taxon>
    </lineage>
</organism>
<protein>
    <submittedName>
        <fullName evidence="1">Uncharacterized protein</fullName>
    </submittedName>
</protein>
<dbReference type="OrthoDB" id="2686376at2"/>
<dbReference type="EMBL" id="LGUG01000004">
    <property type="protein sequence ID" value="KON94732.1"/>
    <property type="molecule type" value="Genomic_DNA"/>
</dbReference>
<proteinExistence type="predicted"/>
<accession>A0A0D1UX79</accession>
<evidence type="ECO:0000313" key="3">
    <source>
        <dbReference type="Proteomes" id="UP000037269"/>
    </source>
</evidence>
<evidence type="ECO:0000313" key="4">
    <source>
        <dbReference type="Proteomes" id="UP000182836"/>
    </source>
</evidence>
<dbReference type="AlphaFoldDB" id="A0A0D1UX79"/>